<dbReference type="AlphaFoldDB" id="A0A5P9P3Y8"/>
<evidence type="ECO:0000313" key="1">
    <source>
        <dbReference type="EMBL" id="QFU82869.1"/>
    </source>
</evidence>
<keyword evidence="2" id="KW-1185">Reference proteome</keyword>
<dbReference type="KEGG" id="nas:GCU68_10180"/>
<organism evidence="1 2">
    <name type="scientific">Natronorubrum aibiense</name>
    <dbReference type="NCBI Taxonomy" id="348826"/>
    <lineage>
        <taxon>Archaea</taxon>
        <taxon>Methanobacteriati</taxon>
        <taxon>Methanobacteriota</taxon>
        <taxon>Stenosarchaea group</taxon>
        <taxon>Halobacteria</taxon>
        <taxon>Halobacteriales</taxon>
        <taxon>Natrialbaceae</taxon>
        <taxon>Natronorubrum</taxon>
    </lineage>
</organism>
<dbReference type="OrthoDB" id="35699at2157"/>
<reference evidence="1 2" key="1">
    <citation type="journal article" date="2007" name="Int. J. Syst. Evol. Microbiol.">
        <title>Natronorubrum sulfidifaciens sp. nov., an extremely haloalkaliphilic archaeon isolated from Aiding salt lake in Xin-Jiang, China.</title>
        <authorList>
            <person name="Cui H.L."/>
            <person name="Tohty D."/>
            <person name="Liu H.C."/>
            <person name="Liu S.J."/>
            <person name="Oren A."/>
            <person name="Zhou P.J."/>
        </authorList>
    </citation>
    <scope>NUCLEOTIDE SEQUENCE [LARGE SCALE GENOMIC DNA]</scope>
    <source>
        <strain evidence="1 2">7-3</strain>
    </source>
</reference>
<evidence type="ECO:0000313" key="2">
    <source>
        <dbReference type="Proteomes" id="UP000326170"/>
    </source>
</evidence>
<sequence>MTTYASLVDVDDRTVQNAQELSSIWGEIRTEFEDHEAEIIDSYAILGEHDFLVVFDAADQESAFKSALTLRRHGLSAQTMSLVDTDDFAHLVDDI</sequence>
<dbReference type="InterPro" id="IPR014845">
    <property type="entry name" value="GYD/TTHA1554"/>
</dbReference>
<accession>A0A5P9P3Y8</accession>
<dbReference type="EMBL" id="CP045488">
    <property type="protein sequence ID" value="QFU82869.1"/>
    <property type="molecule type" value="Genomic_DNA"/>
</dbReference>
<dbReference type="GeneID" id="42301414"/>
<dbReference type="Pfam" id="PF08734">
    <property type="entry name" value="GYD"/>
    <property type="match status" value="1"/>
</dbReference>
<dbReference type="Proteomes" id="UP000326170">
    <property type="component" value="Chromosome"/>
</dbReference>
<name>A0A5P9P3Y8_9EURY</name>
<gene>
    <name evidence="1" type="ORF">GCU68_10180</name>
</gene>
<protein>
    <submittedName>
        <fullName evidence="1">GYD domain-containing protein</fullName>
    </submittedName>
</protein>
<dbReference type="RefSeq" id="WP_152941272.1">
    <property type="nucleotide sequence ID" value="NZ_CP045488.1"/>
</dbReference>
<proteinExistence type="predicted"/>